<dbReference type="GO" id="GO:0005737">
    <property type="term" value="C:cytoplasm"/>
    <property type="evidence" value="ECO:0007669"/>
    <property type="project" value="UniProtKB-UniRule"/>
</dbReference>
<dbReference type="GO" id="GO:0009252">
    <property type="term" value="P:peptidoglycan biosynthetic process"/>
    <property type="evidence" value="ECO:0007669"/>
    <property type="project" value="UniProtKB-UniRule"/>
</dbReference>
<comment type="caution">
    <text evidence="4">The sequence shown here is derived from an EMBL/GenBank/DDBJ whole genome shotgun (WGS) entry which is preliminary data.</text>
</comment>
<evidence type="ECO:0000256" key="1">
    <source>
        <dbReference type="HAMAP-Rule" id="MF_02209"/>
    </source>
</evidence>
<dbReference type="Pfam" id="PF26298">
    <property type="entry name" value="MurL_epimerase_C"/>
    <property type="match status" value="1"/>
</dbReference>
<dbReference type="GO" id="GO:0051301">
    <property type="term" value="P:cell division"/>
    <property type="evidence" value="ECO:0007669"/>
    <property type="project" value="UniProtKB-KW"/>
</dbReference>
<comment type="pathway">
    <text evidence="1">Cell wall biogenesis; peptidoglycan biosynthesis.</text>
</comment>
<keyword evidence="1" id="KW-0413">Isomerase</keyword>
<reference evidence="4 5" key="1">
    <citation type="journal article" date="2014" name="Int. J. Syst. Evol. Microbiol.">
        <title>Description of Galbitalea soli gen. nov., sp. nov., and Frondihabitans sucicola sp. nov.</title>
        <authorList>
            <person name="Kim S.J."/>
            <person name="Lim J.M."/>
            <person name="Ahn J.H."/>
            <person name="Weon H.Y."/>
            <person name="Hamada M."/>
            <person name="Suzuki K."/>
            <person name="Ahn T.Y."/>
            <person name="Kwon S.W."/>
        </authorList>
    </citation>
    <scope>NUCLEOTIDE SEQUENCE [LARGE SCALE GENOMIC DNA]</scope>
    <source>
        <strain evidence="4 5">NBRC 108727</strain>
    </source>
</reference>
<dbReference type="GO" id="GO:0016855">
    <property type="term" value="F:racemase and epimerase activity, acting on amino acids and derivatives"/>
    <property type="evidence" value="ECO:0007669"/>
    <property type="project" value="UniProtKB-UniRule"/>
</dbReference>
<evidence type="ECO:0000313" key="4">
    <source>
        <dbReference type="EMBL" id="NEM90552.1"/>
    </source>
</evidence>
<dbReference type="GO" id="GO:0008360">
    <property type="term" value="P:regulation of cell shape"/>
    <property type="evidence" value="ECO:0007669"/>
    <property type="project" value="UniProtKB-KW"/>
</dbReference>
<name>A0A7C9PLX8_9MICO</name>
<dbReference type="Pfam" id="PF26299">
    <property type="entry name" value="MurL_N"/>
    <property type="match status" value="1"/>
</dbReference>
<dbReference type="EC" id="5.1.1.23" evidence="1"/>
<dbReference type="InterPro" id="IPR058741">
    <property type="entry name" value="MurL_C"/>
</dbReference>
<dbReference type="InterPro" id="IPR058740">
    <property type="entry name" value="MurL_N"/>
</dbReference>
<keyword evidence="1" id="KW-0132">Cell division</keyword>
<keyword evidence="1" id="KW-0131">Cell cycle</keyword>
<comment type="function">
    <text evidence="1">Cell wall formation. Catalyzes epimerization of the terminal L-glutamate in UDP-N-acetyl-alpha-D-muramoyl-L-alanyl-L-glutamate.</text>
</comment>
<proteinExistence type="inferred from homology"/>
<evidence type="ECO:0000259" key="3">
    <source>
        <dbReference type="Pfam" id="PF26299"/>
    </source>
</evidence>
<dbReference type="UniPathway" id="UPA00219"/>
<dbReference type="EMBL" id="JAAGWZ010000001">
    <property type="protein sequence ID" value="NEM90552.1"/>
    <property type="molecule type" value="Genomic_DNA"/>
</dbReference>
<organism evidence="4 5">
    <name type="scientific">Galbitalea soli</name>
    <dbReference type="NCBI Taxonomy" id="1268042"/>
    <lineage>
        <taxon>Bacteria</taxon>
        <taxon>Bacillati</taxon>
        <taxon>Actinomycetota</taxon>
        <taxon>Actinomycetes</taxon>
        <taxon>Micrococcales</taxon>
        <taxon>Microbacteriaceae</taxon>
        <taxon>Galbitalea</taxon>
    </lineage>
</organism>
<dbReference type="InterPro" id="IPR043689">
    <property type="entry name" value="MurL"/>
</dbReference>
<feature type="domain" description="MurL C-terminal" evidence="2">
    <location>
        <begin position="309"/>
        <end position="418"/>
    </location>
</feature>
<comment type="similarity">
    <text evidence="1">Belongs to the MurL family.</text>
</comment>
<evidence type="ECO:0000259" key="2">
    <source>
        <dbReference type="Pfam" id="PF26298"/>
    </source>
</evidence>
<keyword evidence="5" id="KW-1185">Reference proteome</keyword>
<sequence>MTFVVDDVTAFRYRSARLDRRTGLARFDYSFDGAGDHAFTETVQFALPASDSAVDWERVDAVVDLLGAVLGLSYYKAAAPARLVIEHPALTVGAVDYLARTLRFGLAEFAYRAGLAGFLEPVIETRATAPTRRPVVDLSTAQPLVPIGGGKDSVVSVESLAAAGLSPVQFAVNPNSIIRRVAEVSGWPLVEVTRRIDPLLIALNADGALNGHVPVTAMNSLIGVVQSLLLGLGPVVMSNESSASDPTLLWKGEEVNHQWSKSLEAEEALAAALDDQAGLRGAYFSLLRPFSELRIAQGYAHTSRYDSAIVSCNRAYRMGAGEARWCGDCDKCRFVFLAFAPSMSRERLVGIVGKNMFDDATQLQGYRALLGLDSHKPFECVGEEAECTVAMSMASRDPEWSESVVLRALVAEVPGLPQGDPVLEAQVFAESAAQSLPADYERARHAIV</sequence>
<gene>
    <name evidence="1" type="primary">murL</name>
    <name evidence="4" type="ORF">G3T37_04200</name>
</gene>
<dbReference type="AlphaFoldDB" id="A0A7C9PLX8"/>
<evidence type="ECO:0000313" key="5">
    <source>
        <dbReference type="Proteomes" id="UP000479756"/>
    </source>
</evidence>
<dbReference type="RefSeq" id="WP_163472192.1">
    <property type="nucleotide sequence ID" value="NZ_JAAGWZ010000001.1"/>
</dbReference>
<accession>A0A7C9PLX8</accession>
<dbReference type="GO" id="GO:0071555">
    <property type="term" value="P:cell wall organization"/>
    <property type="evidence" value="ECO:0007669"/>
    <property type="project" value="UniProtKB-KW"/>
</dbReference>
<feature type="domain" description="MurL N-terminal" evidence="3">
    <location>
        <begin position="5"/>
        <end position="286"/>
    </location>
</feature>
<keyword evidence="1" id="KW-0573">Peptidoglycan synthesis</keyword>
<dbReference type="HAMAP" id="MF_02209">
    <property type="entry name" value="MurL"/>
    <property type="match status" value="1"/>
</dbReference>
<dbReference type="Proteomes" id="UP000479756">
    <property type="component" value="Unassembled WGS sequence"/>
</dbReference>
<protein>
    <recommendedName>
        <fullName evidence="1">UDP-N-acetyl-alpha-D-muramoyl-L-alanyl-L-glutamate epimerase</fullName>
        <ecNumber evidence="1">5.1.1.23</ecNumber>
    </recommendedName>
    <alternativeName>
        <fullName evidence="1">UDP-MurNAc-L-Ala-L-Glu epimerase</fullName>
    </alternativeName>
</protein>
<keyword evidence="1" id="KW-0961">Cell wall biogenesis/degradation</keyword>
<comment type="catalytic activity">
    <reaction evidence="1">
        <text>UDP-N-acetyl-alpha-D-muramoyl-L-alanyl-L-glutamate + ATP + H2O = UDP-N-acetyl-alpha-D-muramoyl-L-alanyl-D-glutamate + AMP + diphosphate + H(+)</text>
        <dbReference type="Rhea" id="RHEA:58812"/>
        <dbReference type="ChEBI" id="CHEBI:15377"/>
        <dbReference type="ChEBI" id="CHEBI:15378"/>
        <dbReference type="ChEBI" id="CHEBI:30616"/>
        <dbReference type="ChEBI" id="CHEBI:33019"/>
        <dbReference type="ChEBI" id="CHEBI:83900"/>
        <dbReference type="ChEBI" id="CHEBI:142725"/>
        <dbReference type="ChEBI" id="CHEBI:456215"/>
        <dbReference type="EC" id="5.1.1.23"/>
    </reaction>
</comment>
<keyword evidence="1" id="KW-0133">Cell shape</keyword>